<evidence type="ECO:0000313" key="4">
    <source>
        <dbReference type="Proteomes" id="UP000288716"/>
    </source>
</evidence>
<proteinExistence type="predicted"/>
<dbReference type="InterPro" id="IPR001680">
    <property type="entry name" value="WD40_rpt"/>
</dbReference>
<dbReference type="InterPro" id="IPR042508">
    <property type="entry name" value="FBXW5"/>
</dbReference>
<dbReference type="STRING" id="299467.A0A443RYJ8"/>
<keyword evidence="4" id="KW-1185">Reference proteome</keyword>
<sequence>WLHDNYYLYARLAGSRINELAANIRAKNCNDDTESLWLYSQNCGQLSSVDLIQNVKLSAYNCLIFCFSRNIVTPHEINIIEYDLDCFLKKKTNNLLHIRENYHSNPIIDVGGQITGTKVLPKHKLLYVNVRPWADENNFREYYVPDTLDKIITRVIDINKCEILQNIVFEGHRAIVSQSINCFRIYVDANIEYVVSGSEDNYAYIWNRISGKLLAKLPHSNVVSCGTFIGSKLITCSDDHTIKVWNTLCKRK</sequence>
<dbReference type="SUPFAM" id="SSF50998">
    <property type="entry name" value="Quinoprotein alcohol dehydrogenase-like"/>
    <property type="match status" value="1"/>
</dbReference>
<evidence type="ECO:0000313" key="3">
    <source>
        <dbReference type="EMBL" id="RWS20350.1"/>
    </source>
</evidence>
<dbReference type="OrthoDB" id="2096344at2759"/>
<dbReference type="Proteomes" id="UP000288716">
    <property type="component" value="Unassembled WGS sequence"/>
</dbReference>
<protein>
    <submittedName>
        <fullName evidence="3">F-box/WD repeat-containing protein 5-like protein</fullName>
    </submittedName>
</protein>
<comment type="caution">
    <text evidence="3">The sequence shown here is derived from an EMBL/GenBank/DDBJ whole genome shotgun (WGS) entry which is preliminary data.</text>
</comment>
<accession>A0A443RYJ8</accession>
<dbReference type="InterPro" id="IPR019775">
    <property type="entry name" value="WD40_repeat_CS"/>
</dbReference>
<dbReference type="Pfam" id="PF00400">
    <property type="entry name" value="WD40"/>
    <property type="match status" value="2"/>
</dbReference>
<dbReference type="GO" id="GO:0080008">
    <property type="term" value="C:Cul4-RING E3 ubiquitin ligase complex"/>
    <property type="evidence" value="ECO:0007669"/>
    <property type="project" value="InterPro"/>
</dbReference>
<dbReference type="AlphaFoldDB" id="A0A443RYJ8"/>
<gene>
    <name evidence="3" type="ORF">B4U80_14287</name>
</gene>
<organism evidence="3 4">
    <name type="scientific">Leptotrombidium deliense</name>
    <dbReference type="NCBI Taxonomy" id="299467"/>
    <lineage>
        <taxon>Eukaryota</taxon>
        <taxon>Metazoa</taxon>
        <taxon>Ecdysozoa</taxon>
        <taxon>Arthropoda</taxon>
        <taxon>Chelicerata</taxon>
        <taxon>Arachnida</taxon>
        <taxon>Acari</taxon>
        <taxon>Acariformes</taxon>
        <taxon>Trombidiformes</taxon>
        <taxon>Prostigmata</taxon>
        <taxon>Anystina</taxon>
        <taxon>Parasitengona</taxon>
        <taxon>Trombiculoidea</taxon>
        <taxon>Trombiculidae</taxon>
        <taxon>Leptotrombidium</taxon>
    </lineage>
</organism>
<keyword evidence="2" id="KW-0677">Repeat</keyword>
<dbReference type="GO" id="GO:0019005">
    <property type="term" value="C:SCF ubiquitin ligase complex"/>
    <property type="evidence" value="ECO:0007669"/>
    <property type="project" value="InterPro"/>
</dbReference>
<dbReference type="PANTHER" id="PTHR20995">
    <property type="entry name" value="F-BOX/WD REPEAT-CONTAINING PROTEIN 5"/>
    <property type="match status" value="1"/>
</dbReference>
<dbReference type="PROSITE" id="PS00678">
    <property type="entry name" value="WD_REPEATS_1"/>
    <property type="match status" value="1"/>
</dbReference>
<dbReference type="EMBL" id="NCKV01018130">
    <property type="protein sequence ID" value="RWS20350.1"/>
    <property type="molecule type" value="Genomic_DNA"/>
</dbReference>
<dbReference type="SMART" id="SM00320">
    <property type="entry name" value="WD40"/>
    <property type="match status" value="2"/>
</dbReference>
<dbReference type="InterPro" id="IPR015943">
    <property type="entry name" value="WD40/YVTN_repeat-like_dom_sf"/>
</dbReference>
<dbReference type="InterPro" id="IPR011047">
    <property type="entry name" value="Quinoprotein_ADH-like_sf"/>
</dbReference>
<dbReference type="PANTHER" id="PTHR20995:SF17">
    <property type="entry name" value="F-BOX_WD REPEAT-CONTAINING PROTEIN 5"/>
    <property type="match status" value="1"/>
</dbReference>
<dbReference type="Gene3D" id="2.130.10.10">
    <property type="entry name" value="YVTN repeat-like/Quinoprotein amine dehydrogenase"/>
    <property type="match status" value="1"/>
</dbReference>
<dbReference type="VEuPathDB" id="VectorBase:LDEU011690"/>
<dbReference type="GO" id="GO:0016567">
    <property type="term" value="P:protein ubiquitination"/>
    <property type="evidence" value="ECO:0007669"/>
    <property type="project" value="InterPro"/>
</dbReference>
<evidence type="ECO:0000256" key="1">
    <source>
        <dbReference type="ARBA" id="ARBA00022574"/>
    </source>
</evidence>
<name>A0A443RYJ8_9ACAR</name>
<evidence type="ECO:0000256" key="2">
    <source>
        <dbReference type="ARBA" id="ARBA00022737"/>
    </source>
</evidence>
<keyword evidence="1" id="KW-0853">WD repeat</keyword>
<feature type="non-terminal residue" evidence="3">
    <location>
        <position position="1"/>
    </location>
</feature>
<reference evidence="3 4" key="1">
    <citation type="journal article" date="2018" name="Gigascience">
        <title>Genomes of trombidid mites reveal novel predicted allergens and laterally-transferred genes associated with secondary metabolism.</title>
        <authorList>
            <person name="Dong X."/>
            <person name="Chaisiri K."/>
            <person name="Xia D."/>
            <person name="Armstrong S.D."/>
            <person name="Fang Y."/>
            <person name="Donnelly M.J."/>
            <person name="Kadowaki T."/>
            <person name="McGarry J.W."/>
            <person name="Darby A.C."/>
            <person name="Makepeace B.L."/>
        </authorList>
    </citation>
    <scope>NUCLEOTIDE SEQUENCE [LARGE SCALE GENOMIC DNA]</scope>
    <source>
        <strain evidence="3">UoL-UT</strain>
    </source>
</reference>